<accession>A0A6C1KK58</accession>
<gene>
    <name evidence="2" type="ORF">FBQ73_01160</name>
</gene>
<evidence type="ECO:0000313" key="3">
    <source>
        <dbReference type="Proteomes" id="UP000305131"/>
    </source>
</evidence>
<organism evidence="2 3">
    <name type="scientific">Xanthobacter autotrophicus</name>
    <dbReference type="NCBI Taxonomy" id="280"/>
    <lineage>
        <taxon>Bacteria</taxon>
        <taxon>Pseudomonadati</taxon>
        <taxon>Pseudomonadota</taxon>
        <taxon>Alphaproteobacteria</taxon>
        <taxon>Hyphomicrobiales</taxon>
        <taxon>Xanthobacteraceae</taxon>
        <taxon>Xanthobacter</taxon>
    </lineage>
</organism>
<dbReference type="Pfam" id="PF01177">
    <property type="entry name" value="Asp_Glu_race"/>
    <property type="match status" value="1"/>
</dbReference>
<evidence type="ECO:0000256" key="1">
    <source>
        <dbReference type="ARBA" id="ARBA00038414"/>
    </source>
</evidence>
<comment type="similarity">
    <text evidence="1">Belongs to the HyuE racemase family.</text>
</comment>
<dbReference type="InterPro" id="IPR052186">
    <property type="entry name" value="Hydantoin_racemase-like"/>
</dbReference>
<dbReference type="PANTHER" id="PTHR28047">
    <property type="entry name" value="PROTEIN DCG1"/>
    <property type="match status" value="1"/>
</dbReference>
<dbReference type="AlphaFoldDB" id="A0A6C1KK58"/>
<name>A0A6C1KK58_XANAU</name>
<protein>
    <submittedName>
        <fullName evidence="2">Aspartate/glutamate racemase family protein</fullName>
    </submittedName>
</protein>
<evidence type="ECO:0000313" key="2">
    <source>
        <dbReference type="EMBL" id="TLX44698.1"/>
    </source>
</evidence>
<dbReference type="OrthoDB" id="7774147at2"/>
<dbReference type="EMBL" id="VAUP01000004">
    <property type="protein sequence ID" value="TLX44698.1"/>
    <property type="molecule type" value="Genomic_DNA"/>
</dbReference>
<reference evidence="2 3" key="1">
    <citation type="submission" date="2019-05" db="EMBL/GenBank/DDBJ databases">
        <authorList>
            <person name="Zhou X."/>
        </authorList>
    </citation>
    <scope>NUCLEOTIDE SEQUENCE [LARGE SCALE GENOMIC DNA]</scope>
    <source>
        <strain evidence="2 3">DSM 432</strain>
    </source>
</reference>
<dbReference type="InterPro" id="IPR015942">
    <property type="entry name" value="Asp/Glu/hydantoin_racemase"/>
</dbReference>
<dbReference type="RefSeq" id="WP_138397700.1">
    <property type="nucleotide sequence ID" value="NZ_JBAFVI010000009.1"/>
</dbReference>
<dbReference type="GO" id="GO:0047661">
    <property type="term" value="F:amino-acid racemase activity"/>
    <property type="evidence" value="ECO:0007669"/>
    <property type="project" value="InterPro"/>
</dbReference>
<dbReference type="InterPro" id="IPR053714">
    <property type="entry name" value="Iso_Racemase_Enz_sf"/>
</dbReference>
<sequence length="219" mass="22318">MTTILLINPNTSTRSTEMMLSVAGPLLPHDVTLRGMTATTGAAMIVDEAALAEAADEVVRIGLAEASRINAVIVSAFGNPGVGSLRALLRVPVIGIGEAAILKAAATGSRFGIATTTPDLVRSIEAGVRDLGLQGQFTGVRVPDGDPLSLAADPPAQDQALAAAATACIEQDGADAVVIGGGPLSDAAARLRLRFPTRIVEPVPAAIEKILRQVSSQRG</sequence>
<comment type="caution">
    <text evidence="2">The sequence shown here is derived from an EMBL/GenBank/DDBJ whole genome shotgun (WGS) entry which is preliminary data.</text>
</comment>
<dbReference type="Gene3D" id="3.40.50.12500">
    <property type="match status" value="1"/>
</dbReference>
<proteinExistence type="inferred from homology"/>
<dbReference type="GeneID" id="95772070"/>
<dbReference type="Proteomes" id="UP000305131">
    <property type="component" value="Unassembled WGS sequence"/>
</dbReference>
<dbReference type="PANTHER" id="PTHR28047:SF5">
    <property type="entry name" value="PROTEIN DCG1"/>
    <property type="match status" value="1"/>
</dbReference>